<dbReference type="InterPro" id="IPR001279">
    <property type="entry name" value="Metallo-B-lactamas"/>
</dbReference>
<dbReference type="GO" id="GO:0046872">
    <property type="term" value="F:metal ion binding"/>
    <property type="evidence" value="ECO:0007669"/>
    <property type="project" value="UniProtKB-KW"/>
</dbReference>
<gene>
    <name evidence="6" type="ORF">E6H04_14600</name>
</gene>
<dbReference type="EMBL" id="VBAO01000490">
    <property type="protein sequence ID" value="TMI77005.1"/>
    <property type="molecule type" value="Genomic_DNA"/>
</dbReference>
<keyword evidence="4" id="KW-0862">Zinc</keyword>
<protein>
    <submittedName>
        <fullName evidence="6">MBL fold metallo-hydrolase</fullName>
    </submittedName>
</protein>
<dbReference type="AlphaFoldDB" id="A0A537J0G3"/>
<reference evidence="6 7" key="1">
    <citation type="journal article" date="2019" name="Nat. Microbiol.">
        <title>Mediterranean grassland soil C-N compound turnover is dependent on rainfall and depth, and is mediated by genomically divergent microorganisms.</title>
        <authorList>
            <person name="Diamond S."/>
            <person name="Andeer P.F."/>
            <person name="Li Z."/>
            <person name="Crits-Christoph A."/>
            <person name="Burstein D."/>
            <person name="Anantharaman K."/>
            <person name="Lane K.R."/>
            <person name="Thomas B.C."/>
            <person name="Pan C."/>
            <person name="Northen T.R."/>
            <person name="Banfield J.F."/>
        </authorList>
    </citation>
    <scope>NUCLEOTIDE SEQUENCE [LARGE SCALE GENOMIC DNA]</scope>
    <source>
        <strain evidence="6">NP_7</strain>
    </source>
</reference>
<dbReference type="PANTHER" id="PTHR42978:SF6">
    <property type="entry name" value="QUORUM-QUENCHING LACTONASE YTNP-RELATED"/>
    <property type="match status" value="1"/>
</dbReference>
<dbReference type="GO" id="GO:0016787">
    <property type="term" value="F:hydrolase activity"/>
    <property type="evidence" value="ECO:0007669"/>
    <property type="project" value="UniProtKB-KW"/>
</dbReference>
<dbReference type="InterPro" id="IPR036866">
    <property type="entry name" value="RibonucZ/Hydroxyglut_hydro"/>
</dbReference>
<dbReference type="SMART" id="SM00849">
    <property type="entry name" value="Lactamase_B"/>
    <property type="match status" value="1"/>
</dbReference>
<dbReference type="PANTHER" id="PTHR42978">
    <property type="entry name" value="QUORUM-QUENCHING LACTONASE YTNP-RELATED-RELATED"/>
    <property type="match status" value="1"/>
</dbReference>
<organism evidence="6 7">
    <name type="scientific">Candidatus Segetimicrobium genomatis</name>
    <dbReference type="NCBI Taxonomy" id="2569760"/>
    <lineage>
        <taxon>Bacteria</taxon>
        <taxon>Bacillati</taxon>
        <taxon>Candidatus Sysuimicrobiota</taxon>
        <taxon>Candidatus Sysuimicrobiia</taxon>
        <taxon>Candidatus Sysuimicrobiales</taxon>
        <taxon>Candidatus Segetimicrobiaceae</taxon>
        <taxon>Candidatus Segetimicrobium</taxon>
    </lineage>
</organism>
<feature type="non-terminal residue" evidence="6">
    <location>
        <position position="259"/>
    </location>
</feature>
<dbReference type="InterPro" id="IPR051013">
    <property type="entry name" value="MBL_superfamily_lactonases"/>
</dbReference>
<dbReference type="Proteomes" id="UP000320048">
    <property type="component" value="Unassembled WGS sequence"/>
</dbReference>
<proteinExistence type="inferred from homology"/>
<dbReference type="Gene3D" id="3.60.15.10">
    <property type="entry name" value="Ribonuclease Z/Hydroxyacylglutathione hydrolase-like"/>
    <property type="match status" value="1"/>
</dbReference>
<evidence type="ECO:0000256" key="4">
    <source>
        <dbReference type="ARBA" id="ARBA00022833"/>
    </source>
</evidence>
<accession>A0A537J0G3</accession>
<comment type="caution">
    <text evidence="6">The sequence shown here is derived from an EMBL/GenBank/DDBJ whole genome shotgun (WGS) entry which is preliminary data.</text>
</comment>
<feature type="domain" description="Metallo-beta-lactamase" evidence="5">
    <location>
        <begin position="52"/>
        <end position="254"/>
    </location>
</feature>
<evidence type="ECO:0000256" key="1">
    <source>
        <dbReference type="ARBA" id="ARBA00007749"/>
    </source>
</evidence>
<evidence type="ECO:0000313" key="6">
    <source>
        <dbReference type="EMBL" id="TMI77005.1"/>
    </source>
</evidence>
<dbReference type="Pfam" id="PF00753">
    <property type="entry name" value="Lactamase_B"/>
    <property type="match status" value="1"/>
</dbReference>
<keyword evidence="3 6" id="KW-0378">Hydrolase</keyword>
<comment type="similarity">
    <text evidence="1">Belongs to the metallo-beta-lactamase superfamily.</text>
</comment>
<sequence>MAEFVASRRVGDATVTVISEGSLWWAPRFQISEEDRRRAMPEAGADGRIELGLNLVHLRTRDASILVDPGCDDPASSWQGHFAEKFPGVRRSPGLEAALAGVGVRPEAISHVVITHAHGDHFAGVAVDRGGAFALRFPHARHMIGRGDWAENPARREPSSDLAMRLGLADRLGLLSVVDGDYEVAPGVTMIPAPGETPGHGIVRLRSANESFYYLGDLFHHPCEVEHVDWFPPGRNPAALRASRERLIADAVLHSATLV</sequence>
<evidence type="ECO:0000256" key="3">
    <source>
        <dbReference type="ARBA" id="ARBA00022801"/>
    </source>
</evidence>
<evidence type="ECO:0000313" key="7">
    <source>
        <dbReference type="Proteomes" id="UP000320048"/>
    </source>
</evidence>
<evidence type="ECO:0000256" key="2">
    <source>
        <dbReference type="ARBA" id="ARBA00022723"/>
    </source>
</evidence>
<evidence type="ECO:0000259" key="5">
    <source>
        <dbReference type="SMART" id="SM00849"/>
    </source>
</evidence>
<dbReference type="SUPFAM" id="SSF56281">
    <property type="entry name" value="Metallo-hydrolase/oxidoreductase"/>
    <property type="match status" value="1"/>
</dbReference>
<keyword evidence="2" id="KW-0479">Metal-binding</keyword>
<name>A0A537J0G3_9BACT</name>